<dbReference type="InterPro" id="IPR027417">
    <property type="entry name" value="P-loop_NTPase"/>
</dbReference>
<evidence type="ECO:0000313" key="5">
    <source>
        <dbReference type="EMBL" id="CAL6038048.1"/>
    </source>
</evidence>
<protein>
    <submittedName>
        <fullName evidence="4">Rab1a</fullName>
    </submittedName>
</protein>
<gene>
    <name evidence="5" type="ORF">HINF_LOCUS37182</name>
    <name evidence="3" type="ORF">HINF_LOCUS37853</name>
    <name evidence="4" type="ORF">HINF_LOCUS39144</name>
    <name evidence="6" type="ORF">HINF_LOCUS40559</name>
</gene>
<proteinExistence type="predicted"/>
<name>A0AA86QEE7_9EUKA</name>
<evidence type="ECO:0000256" key="2">
    <source>
        <dbReference type="SAM" id="MobiDB-lite"/>
    </source>
</evidence>
<organism evidence="4">
    <name type="scientific">Hexamita inflata</name>
    <dbReference type="NCBI Taxonomy" id="28002"/>
    <lineage>
        <taxon>Eukaryota</taxon>
        <taxon>Metamonada</taxon>
        <taxon>Diplomonadida</taxon>
        <taxon>Hexamitidae</taxon>
        <taxon>Hexamitinae</taxon>
        <taxon>Hexamita</taxon>
    </lineage>
</organism>
<dbReference type="EMBL" id="CAXDID020000160">
    <property type="protein sequence ID" value="CAL6044439.1"/>
    <property type="molecule type" value="Genomic_DNA"/>
</dbReference>
<evidence type="ECO:0000256" key="1">
    <source>
        <dbReference type="ARBA" id="ARBA00022741"/>
    </source>
</evidence>
<feature type="region of interest" description="Disordered" evidence="2">
    <location>
        <begin position="185"/>
        <end position="206"/>
    </location>
</feature>
<reference evidence="4" key="1">
    <citation type="submission" date="2023-06" db="EMBL/GenBank/DDBJ databases">
        <authorList>
            <person name="Kurt Z."/>
        </authorList>
    </citation>
    <scope>NUCLEOTIDE SEQUENCE</scope>
</reference>
<dbReference type="PROSITE" id="PS51419">
    <property type="entry name" value="RAB"/>
    <property type="match status" value="1"/>
</dbReference>
<dbReference type="SMART" id="SM00173">
    <property type="entry name" value="RAS"/>
    <property type="match status" value="1"/>
</dbReference>
<dbReference type="NCBIfam" id="TIGR00231">
    <property type="entry name" value="small_GTP"/>
    <property type="match status" value="1"/>
</dbReference>
<keyword evidence="7" id="KW-1185">Reference proteome</keyword>
<dbReference type="PROSITE" id="PS51421">
    <property type="entry name" value="RAS"/>
    <property type="match status" value="1"/>
</dbReference>
<dbReference type="Gene3D" id="3.40.50.300">
    <property type="entry name" value="P-loop containing nucleotide triphosphate hydrolases"/>
    <property type="match status" value="1"/>
</dbReference>
<accession>A0AA86QEE7</accession>
<dbReference type="EMBL" id="CATOUU010000824">
    <property type="protein sequence ID" value="CAI9951499.1"/>
    <property type="molecule type" value="Genomic_DNA"/>
</dbReference>
<dbReference type="AlphaFoldDB" id="A0AA86QEE7"/>
<dbReference type="GO" id="GO:0005525">
    <property type="term" value="F:GTP binding"/>
    <property type="evidence" value="ECO:0007669"/>
    <property type="project" value="InterPro"/>
</dbReference>
<dbReference type="PRINTS" id="PR00449">
    <property type="entry name" value="RASTRNSFRMNG"/>
</dbReference>
<dbReference type="GO" id="GO:0003924">
    <property type="term" value="F:GTPase activity"/>
    <property type="evidence" value="ECO:0007669"/>
    <property type="project" value="InterPro"/>
</dbReference>
<dbReference type="Proteomes" id="UP001642409">
    <property type="component" value="Unassembled WGS sequence"/>
</dbReference>
<dbReference type="PANTHER" id="PTHR47978">
    <property type="match status" value="1"/>
</dbReference>
<feature type="compositionally biased region" description="Basic and acidic residues" evidence="2">
    <location>
        <begin position="187"/>
        <end position="199"/>
    </location>
</feature>
<dbReference type="Pfam" id="PF00071">
    <property type="entry name" value="Ras"/>
    <property type="match status" value="1"/>
</dbReference>
<comment type="caution">
    <text evidence="4">The sequence shown here is derived from an EMBL/GenBank/DDBJ whole genome shotgun (WGS) entry which is preliminary data.</text>
</comment>
<evidence type="ECO:0000313" key="7">
    <source>
        <dbReference type="Proteomes" id="UP001642409"/>
    </source>
</evidence>
<evidence type="ECO:0000313" key="4">
    <source>
        <dbReference type="EMBL" id="CAI9951499.1"/>
    </source>
</evidence>
<reference evidence="5 7" key="2">
    <citation type="submission" date="2024-07" db="EMBL/GenBank/DDBJ databases">
        <authorList>
            <person name="Akdeniz Z."/>
        </authorList>
    </citation>
    <scope>NUCLEOTIDE SEQUENCE [LARGE SCALE GENOMIC DNA]</scope>
</reference>
<dbReference type="SMART" id="SM00175">
    <property type="entry name" value="RAB"/>
    <property type="match status" value="1"/>
</dbReference>
<dbReference type="SMART" id="SM00174">
    <property type="entry name" value="RHO"/>
    <property type="match status" value="1"/>
</dbReference>
<dbReference type="InterPro" id="IPR005225">
    <property type="entry name" value="Small_GTP-bd"/>
</dbReference>
<dbReference type="SUPFAM" id="SSF52540">
    <property type="entry name" value="P-loop containing nucleoside triphosphate hydrolases"/>
    <property type="match status" value="1"/>
</dbReference>
<evidence type="ECO:0000313" key="6">
    <source>
        <dbReference type="EMBL" id="CAL6044439.1"/>
    </source>
</evidence>
<dbReference type="InterPro" id="IPR001806">
    <property type="entry name" value="Small_GTPase"/>
</dbReference>
<dbReference type="PROSITE" id="PS51417">
    <property type="entry name" value="ARF"/>
    <property type="match status" value="1"/>
</dbReference>
<dbReference type="CDD" id="cd00154">
    <property type="entry name" value="Rab"/>
    <property type="match status" value="1"/>
</dbReference>
<keyword evidence="1" id="KW-0547">Nucleotide-binding</keyword>
<dbReference type="EMBL" id="CATOUU010000807">
    <property type="protein sequence ID" value="CAI9950208.1"/>
    <property type="molecule type" value="Genomic_DNA"/>
</dbReference>
<evidence type="ECO:0000313" key="3">
    <source>
        <dbReference type="EMBL" id="CAI9950208.1"/>
    </source>
</evidence>
<dbReference type="EMBL" id="CAXDID020000138">
    <property type="protein sequence ID" value="CAL6038048.1"/>
    <property type="molecule type" value="Genomic_DNA"/>
</dbReference>
<sequence length="206" mass="23091">MDLNSKTQLQLKIVLLGNANVGKTSLILNFMSGRFLEQQPNSSGASYSFKLMAIKNEQVKVQIWDTAGQERFSGFTSLYYRDANGCMVVYDVTDPSSLQKSVEIFKTVLQVNPRASFAVIGNKADLQYELSVNQTDVKAAFYQALQDNIDREKIFKRIQFLETSAKLGTNVTQAFEHLAEQSVEAGSVHREKQQDEGCFKKKKGGK</sequence>
<dbReference type="FunFam" id="3.40.50.300:FF:001447">
    <property type="entry name" value="Ras-related protein Rab-1B"/>
    <property type="match status" value="1"/>
</dbReference>